<dbReference type="Proteomes" id="UP001163882">
    <property type="component" value="Chromosome"/>
</dbReference>
<sequence>MTEMYNSGYPTALLSVGMYYVFLFDDRAKLWWIDNAIEAMHFDVFKVQTDPLEPDAAAAMPRFDLPGGDARHDQILADRFTQAHGALVALQRDGFAIAEGHAHPRYRQLGAVMAWLNHLSEIGAESALDLLVCVDWCDMYARSQSWLADVSHDWLGQANYLAPITTEEGVGHRVPAGDGFYWTRLLTPAGFIHESNMLGRRLCPIAGFCAGFPSLDNPAAGVWSLRDSQGQSMLNVELVWAGLSQKSGCLSQYEVARVEAGTGFEHCHLYRLESLGAHLSAAGRALGITKLAQELGWL</sequence>
<name>A0ABY6IQC5_9HYPH</name>
<gene>
    <name evidence="1" type="ORF">OF122_02495</name>
</gene>
<reference evidence="1" key="1">
    <citation type="submission" date="2022-10" db="EMBL/GenBank/DDBJ databases">
        <title>YIM 151497 complete genome.</title>
        <authorList>
            <person name="Chen X."/>
        </authorList>
    </citation>
    <scope>NUCLEOTIDE SEQUENCE</scope>
    <source>
        <strain evidence="1">YIM 151497</strain>
    </source>
</reference>
<protein>
    <submittedName>
        <fullName evidence="1">Uncharacterized protein</fullName>
    </submittedName>
</protein>
<dbReference type="RefSeq" id="WP_264226281.1">
    <property type="nucleotide sequence ID" value="NZ_CP107716.1"/>
</dbReference>
<evidence type="ECO:0000313" key="1">
    <source>
        <dbReference type="EMBL" id="UYQ72671.1"/>
    </source>
</evidence>
<accession>A0ABY6IQC5</accession>
<proteinExistence type="predicted"/>
<organism evidence="1 2">
    <name type="scientific">Pelagibacterium flavum</name>
    <dbReference type="NCBI Taxonomy" id="2984530"/>
    <lineage>
        <taxon>Bacteria</taxon>
        <taxon>Pseudomonadati</taxon>
        <taxon>Pseudomonadota</taxon>
        <taxon>Alphaproteobacteria</taxon>
        <taxon>Hyphomicrobiales</taxon>
        <taxon>Devosiaceae</taxon>
        <taxon>Pelagibacterium</taxon>
    </lineage>
</organism>
<dbReference type="EMBL" id="CP107716">
    <property type="protein sequence ID" value="UYQ72671.1"/>
    <property type="molecule type" value="Genomic_DNA"/>
</dbReference>
<keyword evidence="2" id="KW-1185">Reference proteome</keyword>
<evidence type="ECO:0000313" key="2">
    <source>
        <dbReference type="Proteomes" id="UP001163882"/>
    </source>
</evidence>